<name>A0AA88P8V8_9TELE</name>
<feature type="region of interest" description="Disordered" evidence="1">
    <location>
        <begin position="27"/>
        <end position="56"/>
    </location>
</feature>
<keyword evidence="3" id="KW-1185">Reference proteome</keyword>
<dbReference type="AlphaFoldDB" id="A0AA88P8V8"/>
<evidence type="ECO:0000313" key="2">
    <source>
        <dbReference type="EMBL" id="KAK2872562.1"/>
    </source>
</evidence>
<evidence type="ECO:0000256" key="1">
    <source>
        <dbReference type="SAM" id="MobiDB-lite"/>
    </source>
</evidence>
<dbReference type="Proteomes" id="UP001187343">
    <property type="component" value="Unassembled WGS sequence"/>
</dbReference>
<sequence length="150" mass="16685">MRKSRGRRLGRFSERSRTLLRLRRRVTGQVKSPAHKGPLSRRRATRTLPPSATEVRGQPLRGVAAHLSDGLFQPRVWHLAKDQTPDGAVLAVPGDNGDRSGRITAHYLLITCARSADPGVCVRRRQSPDYSHSLLGDCRDSARLVGYNEI</sequence>
<gene>
    <name evidence="2" type="ORF">Q8A67_022459</name>
</gene>
<comment type="caution">
    <text evidence="2">The sequence shown here is derived from an EMBL/GenBank/DDBJ whole genome shotgun (WGS) entry which is preliminary data.</text>
</comment>
<dbReference type="EMBL" id="JAUYZG010000022">
    <property type="protein sequence ID" value="KAK2872562.1"/>
    <property type="molecule type" value="Genomic_DNA"/>
</dbReference>
<proteinExistence type="predicted"/>
<reference evidence="2" key="1">
    <citation type="submission" date="2023-08" db="EMBL/GenBank/DDBJ databases">
        <title>Chromosome-level Genome Assembly of mud carp (Cirrhinus molitorella).</title>
        <authorList>
            <person name="Liu H."/>
        </authorList>
    </citation>
    <scope>NUCLEOTIDE SEQUENCE</scope>
    <source>
        <strain evidence="2">Prfri</strain>
        <tissue evidence="2">Muscle</tissue>
    </source>
</reference>
<organism evidence="2 3">
    <name type="scientific">Cirrhinus molitorella</name>
    <name type="common">mud carp</name>
    <dbReference type="NCBI Taxonomy" id="172907"/>
    <lineage>
        <taxon>Eukaryota</taxon>
        <taxon>Metazoa</taxon>
        <taxon>Chordata</taxon>
        <taxon>Craniata</taxon>
        <taxon>Vertebrata</taxon>
        <taxon>Euteleostomi</taxon>
        <taxon>Actinopterygii</taxon>
        <taxon>Neopterygii</taxon>
        <taxon>Teleostei</taxon>
        <taxon>Ostariophysi</taxon>
        <taxon>Cypriniformes</taxon>
        <taxon>Cyprinidae</taxon>
        <taxon>Labeoninae</taxon>
        <taxon>Labeonini</taxon>
        <taxon>Cirrhinus</taxon>
    </lineage>
</organism>
<evidence type="ECO:0000313" key="3">
    <source>
        <dbReference type="Proteomes" id="UP001187343"/>
    </source>
</evidence>
<protein>
    <submittedName>
        <fullName evidence="2">Uncharacterized protein</fullName>
    </submittedName>
</protein>
<accession>A0AA88P8V8</accession>